<evidence type="ECO:0000313" key="3">
    <source>
        <dbReference type="Proteomes" id="UP000054248"/>
    </source>
</evidence>
<evidence type="ECO:0000313" key="2">
    <source>
        <dbReference type="EMBL" id="KIO29503.1"/>
    </source>
</evidence>
<dbReference type="HOGENOM" id="CLU_980690_0_0_1"/>
<name>A0A0C3L6M2_9AGAM</name>
<proteinExistence type="predicted"/>
<dbReference type="EMBL" id="KN822982">
    <property type="protein sequence ID" value="KIO29503.1"/>
    <property type="molecule type" value="Genomic_DNA"/>
</dbReference>
<dbReference type="AlphaFoldDB" id="A0A0C3L6M2"/>
<protein>
    <submittedName>
        <fullName evidence="2">Uncharacterized protein</fullName>
    </submittedName>
</protein>
<organism evidence="2 3">
    <name type="scientific">Tulasnella calospora MUT 4182</name>
    <dbReference type="NCBI Taxonomy" id="1051891"/>
    <lineage>
        <taxon>Eukaryota</taxon>
        <taxon>Fungi</taxon>
        <taxon>Dikarya</taxon>
        <taxon>Basidiomycota</taxon>
        <taxon>Agaricomycotina</taxon>
        <taxon>Agaricomycetes</taxon>
        <taxon>Cantharellales</taxon>
        <taxon>Tulasnellaceae</taxon>
        <taxon>Tulasnella</taxon>
    </lineage>
</organism>
<accession>A0A0C3L6M2</accession>
<feature type="region of interest" description="Disordered" evidence="1">
    <location>
        <begin position="1"/>
        <end position="27"/>
    </location>
</feature>
<gene>
    <name evidence="2" type="ORF">M407DRAFT_6169</name>
</gene>
<sequence length="284" mass="31166">MANRYQTPVPDLEGSPAPTTPGQTPRRESVYKASQWAEKLATLQEQVTTTGRLLEDLMPMVEVDREFARYFHLEERLRQVDDLQKILNNTLTMAKQMSAISWADLPVVGVQARERVLPAVTLHQALVGGRRETDARYTEAAARTHINCMIRHMLPLSDELLFGPSGPGKTIICPELILSNVGDNTKIPPGPEAKTTLSITGRADYTQIHISNWETLGEDEQGFLIEDLQAIAVVKGDGSSFPESARVCLSIIEAKSVTSSGDDLVSHLPQAIVEALVLEVSAND</sequence>
<keyword evidence="3" id="KW-1185">Reference proteome</keyword>
<evidence type="ECO:0000256" key="1">
    <source>
        <dbReference type="SAM" id="MobiDB-lite"/>
    </source>
</evidence>
<reference evidence="3" key="2">
    <citation type="submission" date="2015-01" db="EMBL/GenBank/DDBJ databases">
        <title>Evolutionary Origins and Diversification of the Mycorrhizal Mutualists.</title>
        <authorList>
            <consortium name="DOE Joint Genome Institute"/>
            <consortium name="Mycorrhizal Genomics Consortium"/>
            <person name="Kohler A."/>
            <person name="Kuo A."/>
            <person name="Nagy L.G."/>
            <person name="Floudas D."/>
            <person name="Copeland A."/>
            <person name="Barry K.W."/>
            <person name="Cichocki N."/>
            <person name="Veneault-Fourrey C."/>
            <person name="LaButti K."/>
            <person name="Lindquist E.A."/>
            <person name="Lipzen A."/>
            <person name="Lundell T."/>
            <person name="Morin E."/>
            <person name="Murat C."/>
            <person name="Riley R."/>
            <person name="Ohm R."/>
            <person name="Sun H."/>
            <person name="Tunlid A."/>
            <person name="Henrissat B."/>
            <person name="Grigoriev I.V."/>
            <person name="Hibbett D.S."/>
            <person name="Martin F."/>
        </authorList>
    </citation>
    <scope>NUCLEOTIDE SEQUENCE [LARGE SCALE GENOMIC DNA]</scope>
    <source>
        <strain evidence="3">MUT 4182</strain>
    </source>
</reference>
<dbReference type="Proteomes" id="UP000054248">
    <property type="component" value="Unassembled WGS sequence"/>
</dbReference>
<reference evidence="2 3" key="1">
    <citation type="submission" date="2014-04" db="EMBL/GenBank/DDBJ databases">
        <authorList>
            <consortium name="DOE Joint Genome Institute"/>
            <person name="Kuo A."/>
            <person name="Girlanda M."/>
            <person name="Perotto S."/>
            <person name="Kohler A."/>
            <person name="Nagy L.G."/>
            <person name="Floudas D."/>
            <person name="Copeland A."/>
            <person name="Barry K.W."/>
            <person name="Cichocki N."/>
            <person name="Veneault-Fourrey C."/>
            <person name="LaButti K."/>
            <person name="Lindquist E.A."/>
            <person name="Lipzen A."/>
            <person name="Lundell T."/>
            <person name="Morin E."/>
            <person name="Murat C."/>
            <person name="Sun H."/>
            <person name="Tunlid A."/>
            <person name="Henrissat B."/>
            <person name="Grigoriev I.V."/>
            <person name="Hibbett D.S."/>
            <person name="Martin F."/>
            <person name="Nordberg H.P."/>
            <person name="Cantor M.N."/>
            <person name="Hua S.X."/>
        </authorList>
    </citation>
    <scope>NUCLEOTIDE SEQUENCE [LARGE SCALE GENOMIC DNA]</scope>
    <source>
        <strain evidence="2 3">MUT 4182</strain>
    </source>
</reference>